<sequence>MHRSDTSSRGLNFKLPDSPNKPRKLNSLFRFTTKEHNQDPTTGLPATTPMTEEHDRRTPVSVNQDSTDSNDDDTDSIDNQLGQGQYRLRVINPDPDSSSESETESADEHEQDRQKEQSPSASPSSVKVEINDNGYLNPSQTVPYVSQFLSTAPSPSVSSLSLHSSAILPQQRQQPQQPELPQLSQLPQQPAQSQAQPVVLPLVRKQSKTEMIVEDVPPPNNRKMTTANTSKPFDFLPPLDLAPFDLSLMETEPPAISSSPSSAAILSNTTTFPRVILGPAPPPSQAGGLEQEVTHPINTINTDHDAPSTCNNSPPSTLPPFSPPPAFATPASSLHRGIISPDGNRSVTGQSMSGSSILTSAMSTHAPHSRYARASYSLTNNRDALRLYREMAEKTNSPEVQLSYAKYLLEIASLYDTAEKSADNASTFNARRPSFVRDTSQTFASLDSRLSGMMKRGRASLQRPTPSAGGDLSSAEKQREFEDEAVRWVKRLAREGHPEAAYMYATWIDEQRYGLRRNPPKSFRLYEVAAAHGQGKPEAMLAAGKYLEAQGSAAEAVAHYKAAAERGLVAAVHRMAQVHLHGQLDQRQNMTTGLALLAQAAQHATDAHPESPFLFGQVLANTYPGADIPSELVLPYGGAHAAPHYWERAAAWGHPEAMTEMGWVHEHGLFEYPVDLAKAFDYYDKAAHKQSVGAMLGLSRLHNGGFEGPNDEPLHIAQDVSGWLDASTRNEDEAFRWCRRAVEHDGNFDKALYLLGWYYEIGFGVPREYSRSYQLYQRAAAKGHPGAEERLKILAQQQHDTSTTTENEPRQTCIVM</sequence>
<evidence type="ECO:0000256" key="1">
    <source>
        <dbReference type="ARBA" id="ARBA00022737"/>
    </source>
</evidence>
<protein>
    <recommendedName>
        <fullName evidence="5">HCP-like protein</fullName>
    </recommendedName>
</protein>
<dbReference type="EMBL" id="MCGN01000010">
    <property type="protein sequence ID" value="ORY92187.1"/>
    <property type="molecule type" value="Genomic_DNA"/>
</dbReference>
<organism evidence="3 4">
    <name type="scientific">Syncephalastrum racemosum</name>
    <name type="common">Filamentous fungus</name>
    <dbReference type="NCBI Taxonomy" id="13706"/>
    <lineage>
        <taxon>Eukaryota</taxon>
        <taxon>Fungi</taxon>
        <taxon>Fungi incertae sedis</taxon>
        <taxon>Mucoromycota</taxon>
        <taxon>Mucoromycotina</taxon>
        <taxon>Mucoromycetes</taxon>
        <taxon>Mucorales</taxon>
        <taxon>Syncephalastraceae</taxon>
        <taxon>Syncephalastrum</taxon>
    </lineage>
</organism>
<evidence type="ECO:0000256" key="2">
    <source>
        <dbReference type="SAM" id="MobiDB-lite"/>
    </source>
</evidence>
<feature type="compositionally biased region" description="Polar residues" evidence="2">
    <location>
        <begin position="797"/>
        <end position="806"/>
    </location>
</feature>
<feature type="region of interest" description="Disordered" evidence="2">
    <location>
        <begin position="454"/>
        <end position="476"/>
    </location>
</feature>
<evidence type="ECO:0008006" key="5">
    <source>
        <dbReference type="Google" id="ProtNLM"/>
    </source>
</evidence>
<dbReference type="AlphaFoldDB" id="A0A1X2H2Z6"/>
<dbReference type="Proteomes" id="UP000242180">
    <property type="component" value="Unassembled WGS sequence"/>
</dbReference>
<dbReference type="InterPro" id="IPR051726">
    <property type="entry name" value="Chitin_Synth_Reg"/>
</dbReference>
<dbReference type="STRING" id="13706.A0A1X2H2Z6"/>
<feature type="region of interest" description="Disordered" evidence="2">
    <location>
        <begin position="1"/>
        <end position="134"/>
    </location>
</feature>
<dbReference type="SMART" id="SM00671">
    <property type="entry name" value="SEL1"/>
    <property type="match status" value="5"/>
</dbReference>
<comment type="caution">
    <text evidence="3">The sequence shown here is derived from an EMBL/GenBank/DDBJ whole genome shotgun (WGS) entry which is preliminary data.</text>
</comment>
<dbReference type="Gene3D" id="1.25.40.10">
    <property type="entry name" value="Tetratricopeptide repeat domain"/>
    <property type="match status" value="2"/>
</dbReference>
<dbReference type="PANTHER" id="PTHR46430">
    <property type="entry name" value="PROTEIN SKT5-RELATED"/>
    <property type="match status" value="1"/>
</dbReference>
<dbReference type="Pfam" id="PF08238">
    <property type="entry name" value="Sel1"/>
    <property type="match status" value="5"/>
</dbReference>
<gene>
    <name evidence="3" type="ORF">BCR43DRAFT_497936</name>
</gene>
<feature type="region of interest" description="Disordered" evidence="2">
    <location>
        <begin position="797"/>
        <end position="816"/>
    </location>
</feature>
<dbReference type="InParanoid" id="A0A1X2H2Z6"/>
<proteinExistence type="predicted"/>
<evidence type="ECO:0000313" key="4">
    <source>
        <dbReference type="Proteomes" id="UP000242180"/>
    </source>
</evidence>
<name>A0A1X2H2Z6_SYNRA</name>
<dbReference type="InterPro" id="IPR011990">
    <property type="entry name" value="TPR-like_helical_dom_sf"/>
</dbReference>
<accession>A0A1X2H2Z6</accession>
<dbReference type="InterPro" id="IPR006597">
    <property type="entry name" value="Sel1-like"/>
</dbReference>
<feature type="compositionally biased region" description="Basic and acidic residues" evidence="2">
    <location>
        <begin position="106"/>
        <end position="116"/>
    </location>
</feature>
<keyword evidence="4" id="KW-1185">Reference proteome</keyword>
<dbReference type="OrthoDB" id="272077at2759"/>
<dbReference type="PANTHER" id="PTHR46430:SF2">
    <property type="entry name" value="CHITIN SYNTHASE REGULATORY FACTOR 4"/>
    <property type="match status" value="1"/>
</dbReference>
<feature type="compositionally biased region" description="Polar residues" evidence="2">
    <location>
        <begin position="39"/>
        <end position="50"/>
    </location>
</feature>
<reference evidence="3 4" key="1">
    <citation type="submission" date="2016-07" db="EMBL/GenBank/DDBJ databases">
        <title>Pervasive Adenine N6-methylation of Active Genes in Fungi.</title>
        <authorList>
            <consortium name="DOE Joint Genome Institute"/>
            <person name="Mondo S.J."/>
            <person name="Dannebaum R.O."/>
            <person name="Kuo R.C."/>
            <person name="Labutti K."/>
            <person name="Haridas S."/>
            <person name="Kuo A."/>
            <person name="Salamov A."/>
            <person name="Ahrendt S.R."/>
            <person name="Lipzen A."/>
            <person name="Sullivan W."/>
            <person name="Andreopoulos W.B."/>
            <person name="Clum A."/>
            <person name="Lindquist E."/>
            <person name="Daum C."/>
            <person name="Ramamoorthy G.K."/>
            <person name="Gryganskyi A."/>
            <person name="Culley D."/>
            <person name="Magnuson J.K."/>
            <person name="James T.Y."/>
            <person name="O'Malley M.A."/>
            <person name="Stajich J.E."/>
            <person name="Spatafora J.W."/>
            <person name="Visel A."/>
            <person name="Grigoriev I.V."/>
        </authorList>
    </citation>
    <scope>NUCLEOTIDE SEQUENCE [LARGE SCALE GENOMIC DNA]</scope>
    <source>
        <strain evidence="3 4">NRRL 2496</strain>
    </source>
</reference>
<keyword evidence="1" id="KW-0677">Repeat</keyword>
<evidence type="ECO:0000313" key="3">
    <source>
        <dbReference type="EMBL" id="ORY92187.1"/>
    </source>
</evidence>
<feature type="region of interest" description="Disordered" evidence="2">
    <location>
        <begin position="169"/>
        <end position="196"/>
    </location>
</feature>
<dbReference type="SUPFAM" id="SSF81901">
    <property type="entry name" value="HCP-like"/>
    <property type="match status" value="2"/>
</dbReference>